<dbReference type="GO" id="GO:0016020">
    <property type="term" value="C:membrane"/>
    <property type="evidence" value="ECO:0007669"/>
    <property type="project" value="TreeGrafter"/>
</dbReference>
<dbReference type="Pfam" id="PF12697">
    <property type="entry name" value="Abhydrolase_6"/>
    <property type="match status" value="1"/>
</dbReference>
<evidence type="ECO:0000313" key="3">
    <source>
        <dbReference type="Proteomes" id="UP000092484"/>
    </source>
</evidence>
<comment type="caution">
    <text evidence="2">The sequence shown here is derived from an EMBL/GenBank/DDBJ whole genome shotgun (WGS) entry which is preliminary data.</text>
</comment>
<dbReference type="PRINTS" id="PR00111">
    <property type="entry name" value="ABHYDROLASE"/>
</dbReference>
<accession>A0A1A7BFY8</accession>
<dbReference type="InterPro" id="IPR050266">
    <property type="entry name" value="AB_hydrolase_sf"/>
</dbReference>
<dbReference type="PATRIC" id="fig|1300349.4.peg.888"/>
<gene>
    <name evidence="2" type="ORF">I603_0891</name>
</gene>
<dbReference type="InterPro" id="IPR000073">
    <property type="entry name" value="AB_hydrolase_1"/>
</dbReference>
<dbReference type="Proteomes" id="UP000092484">
    <property type="component" value="Unassembled WGS sequence"/>
</dbReference>
<dbReference type="AlphaFoldDB" id="A0A1A7BFY8"/>
<dbReference type="EMBL" id="LZYB01000002">
    <property type="protein sequence ID" value="OBV11448.1"/>
    <property type="molecule type" value="Genomic_DNA"/>
</dbReference>
<evidence type="ECO:0000313" key="2">
    <source>
        <dbReference type="EMBL" id="OBV11448.1"/>
    </source>
</evidence>
<evidence type="ECO:0000259" key="1">
    <source>
        <dbReference type="Pfam" id="PF12697"/>
    </source>
</evidence>
<name>A0A1A7BFY8_9SPHN</name>
<dbReference type="PANTHER" id="PTHR43798">
    <property type="entry name" value="MONOACYLGLYCEROL LIPASE"/>
    <property type="match status" value="1"/>
</dbReference>
<dbReference type="PANTHER" id="PTHR43798:SF33">
    <property type="entry name" value="HYDROLASE, PUTATIVE (AFU_ORTHOLOGUE AFUA_2G14860)-RELATED"/>
    <property type="match status" value="1"/>
</dbReference>
<dbReference type="GO" id="GO:0016787">
    <property type="term" value="F:hydrolase activity"/>
    <property type="evidence" value="ECO:0007669"/>
    <property type="project" value="UniProtKB-KW"/>
</dbReference>
<feature type="domain" description="AB hydrolase-1" evidence="1">
    <location>
        <begin position="65"/>
        <end position="315"/>
    </location>
</feature>
<keyword evidence="3" id="KW-1185">Reference proteome</keyword>
<reference evidence="2 3" key="1">
    <citation type="submission" date="2016-06" db="EMBL/GenBank/DDBJ databases">
        <title>Genome sequence of Porphyrobacter dokdonensis DSW-74.</title>
        <authorList>
            <person name="Kim J.F."/>
            <person name="Song J.Y."/>
        </authorList>
    </citation>
    <scope>NUCLEOTIDE SEQUENCE [LARGE SCALE GENOMIC DNA]</scope>
    <source>
        <strain evidence="2 3">DSW-74</strain>
    </source>
</reference>
<dbReference type="STRING" id="1300349.I603_0891"/>
<sequence>MKWVLHGVLAVLALLVVAFLIFRTPDTDAAEMRAKYGGLPSQFVEIGNGVSVHLRDEGPKDAPAIILLHGSNADLHTWEPWVEGLKDQYRLIRFDQVGHGLTGPDPKDDYSRANYVADIAEVADALGLERFILGGNSMGGKHALAFAVAHPERVAGLVLVDGSGGPMLDLAKDKPEVKQKESGGGGGNIGFAIARMPGINRLVEQITPRALIARSLEQSVSVKSVASEAAVDRYWELLRYPGNRRATLKRFSQPYDPLTEAEIAAVATPTLILWGEEDRLIPVEAGRWLDKTMPASTLVVYPKIGHLPQEEAVEATLGDLVPWLEALTGTPTDRAPPA</sequence>
<protein>
    <submittedName>
        <fullName evidence="2">Hydrolase, alpha/beta hydrolase fold family protein</fullName>
    </submittedName>
</protein>
<dbReference type="SUPFAM" id="SSF53474">
    <property type="entry name" value="alpha/beta-Hydrolases"/>
    <property type="match status" value="1"/>
</dbReference>
<organism evidence="2 3">
    <name type="scientific">Erythrobacter dokdonensis DSW-74</name>
    <dbReference type="NCBI Taxonomy" id="1300349"/>
    <lineage>
        <taxon>Bacteria</taxon>
        <taxon>Pseudomonadati</taxon>
        <taxon>Pseudomonadota</taxon>
        <taxon>Alphaproteobacteria</taxon>
        <taxon>Sphingomonadales</taxon>
        <taxon>Erythrobacteraceae</taxon>
        <taxon>Erythrobacter/Porphyrobacter group</taxon>
        <taxon>Erythrobacter</taxon>
    </lineage>
</organism>
<proteinExistence type="predicted"/>
<dbReference type="Gene3D" id="3.40.50.1820">
    <property type="entry name" value="alpha/beta hydrolase"/>
    <property type="match status" value="1"/>
</dbReference>
<dbReference type="RefSeq" id="WP_068862627.1">
    <property type="nucleotide sequence ID" value="NZ_LZYB01000002.1"/>
</dbReference>
<keyword evidence="2" id="KW-0378">Hydrolase</keyword>
<dbReference type="InterPro" id="IPR029058">
    <property type="entry name" value="AB_hydrolase_fold"/>
</dbReference>